<proteinExistence type="predicted"/>
<sequence>MLENLRAFYTPIINALILSQFLYVYNYIKKLNILLTYLNILI</sequence>
<name>H2EAZ4_9VIRU</name>
<keyword evidence="1" id="KW-0472">Membrane</keyword>
<organism evidence="2">
    <name type="scientific">Megavirus courdo7</name>
    <dbReference type="NCBI Taxonomy" id="1128135"/>
    <lineage>
        <taxon>Viruses</taxon>
        <taxon>Varidnaviria</taxon>
        <taxon>Bamfordvirae</taxon>
        <taxon>Nucleocytoviricota</taxon>
        <taxon>Megaviricetes</taxon>
        <taxon>Imitervirales</taxon>
        <taxon>Mimiviridae</taxon>
        <taxon>Megamimivirinae</taxon>
        <taxon>Megavirus</taxon>
    </lineage>
</organism>
<evidence type="ECO:0000313" key="2">
    <source>
        <dbReference type="EMBL" id="AEX61567.1"/>
    </source>
</evidence>
<evidence type="ECO:0000256" key="1">
    <source>
        <dbReference type="SAM" id="Phobius"/>
    </source>
</evidence>
<dbReference type="EMBL" id="JN885991">
    <property type="protein sequence ID" value="AEX61567.1"/>
    <property type="molecule type" value="Genomic_DNA"/>
</dbReference>
<keyword evidence="1" id="KW-0812">Transmembrane</keyword>
<reference evidence="2" key="1">
    <citation type="submission" date="2011-10" db="EMBL/GenBank/DDBJ databases">
        <title>Provirophages and transpovirons: unique mobilome of giant viruses.</title>
        <authorList>
            <person name="Desnues C."/>
            <person name="LaScola B."/>
            <person name="Yutin N."/>
            <person name="Fournous G."/>
            <person name="Koonin E."/>
            <person name="Raoult D."/>
        </authorList>
    </citation>
    <scope>NUCLEOTIDE SEQUENCE</scope>
    <source>
        <strain evidence="2">Mv13-c7</strain>
    </source>
</reference>
<protein>
    <submittedName>
        <fullName evidence="2">Uncharacterized protein</fullName>
    </submittedName>
</protein>
<feature type="transmembrane region" description="Helical" evidence="1">
    <location>
        <begin position="6"/>
        <end position="25"/>
    </location>
</feature>
<gene>
    <name evidence="2" type="ORF">c7_L504</name>
</gene>
<accession>H2EAZ4</accession>
<keyword evidence="1" id="KW-1133">Transmembrane helix</keyword>